<organism evidence="2 3">
    <name type="scientific">Neohortaea acidophila</name>
    <dbReference type="NCBI Taxonomy" id="245834"/>
    <lineage>
        <taxon>Eukaryota</taxon>
        <taxon>Fungi</taxon>
        <taxon>Dikarya</taxon>
        <taxon>Ascomycota</taxon>
        <taxon>Pezizomycotina</taxon>
        <taxon>Dothideomycetes</taxon>
        <taxon>Dothideomycetidae</taxon>
        <taxon>Mycosphaerellales</taxon>
        <taxon>Teratosphaeriaceae</taxon>
        <taxon>Neohortaea</taxon>
    </lineage>
</organism>
<accession>A0A6A6PZB9</accession>
<feature type="region of interest" description="Disordered" evidence="1">
    <location>
        <begin position="1"/>
        <end position="46"/>
    </location>
</feature>
<name>A0A6A6PZB9_9PEZI</name>
<evidence type="ECO:0000313" key="3">
    <source>
        <dbReference type="Proteomes" id="UP000799767"/>
    </source>
</evidence>
<proteinExistence type="predicted"/>
<dbReference type="GeneID" id="54470122"/>
<dbReference type="AlphaFoldDB" id="A0A6A6PZB9"/>
<dbReference type="Proteomes" id="UP000799767">
    <property type="component" value="Unassembled WGS sequence"/>
</dbReference>
<feature type="compositionally biased region" description="Polar residues" evidence="1">
    <location>
        <begin position="19"/>
        <end position="29"/>
    </location>
</feature>
<dbReference type="EMBL" id="MU001633">
    <property type="protein sequence ID" value="KAF2485365.1"/>
    <property type="molecule type" value="Genomic_DNA"/>
</dbReference>
<keyword evidence="3" id="KW-1185">Reference proteome</keyword>
<dbReference type="OrthoDB" id="3945407at2759"/>
<reference evidence="2" key="1">
    <citation type="journal article" date="2020" name="Stud. Mycol.">
        <title>101 Dothideomycetes genomes: a test case for predicting lifestyles and emergence of pathogens.</title>
        <authorList>
            <person name="Haridas S."/>
            <person name="Albert R."/>
            <person name="Binder M."/>
            <person name="Bloem J."/>
            <person name="Labutti K."/>
            <person name="Salamov A."/>
            <person name="Andreopoulos B."/>
            <person name="Baker S."/>
            <person name="Barry K."/>
            <person name="Bills G."/>
            <person name="Bluhm B."/>
            <person name="Cannon C."/>
            <person name="Castanera R."/>
            <person name="Culley D."/>
            <person name="Daum C."/>
            <person name="Ezra D."/>
            <person name="Gonzalez J."/>
            <person name="Henrissat B."/>
            <person name="Kuo A."/>
            <person name="Liang C."/>
            <person name="Lipzen A."/>
            <person name="Lutzoni F."/>
            <person name="Magnuson J."/>
            <person name="Mondo S."/>
            <person name="Nolan M."/>
            <person name="Ohm R."/>
            <person name="Pangilinan J."/>
            <person name="Park H.-J."/>
            <person name="Ramirez L."/>
            <person name="Alfaro M."/>
            <person name="Sun H."/>
            <person name="Tritt A."/>
            <person name="Yoshinaga Y."/>
            <person name="Zwiers L.-H."/>
            <person name="Turgeon B."/>
            <person name="Goodwin S."/>
            <person name="Spatafora J."/>
            <person name="Crous P."/>
            <person name="Grigoriev I."/>
        </authorList>
    </citation>
    <scope>NUCLEOTIDE SEQUENCE</scope>
    <source>
        <strain evidence="2">CBS 113389</strain>
    </source>
</reference>
<dbReference type="RefSeq" id="XP_033591934.1">
    <property type="nucleotide sequence ID" value="XM_033729120.1"/>
</dbReference>
<protein>
    <submittedName>
        <fullName evidence="2">Uncharacterized protein</fullName>
    </submittedName>
</protein>
<sequence>MSSPAQSPREPDEPDQEAPTPSGNDNQNADDSEMNRGDDPNAGYDFEIKEQDRWLPIANGKSSLASPILAFDWLPPSRSPCPCHSPVLHLPFLPFLASISASPPHINLPRCIWRFASALSTNQSKHRTTITSRLCSSRGCFDE</sequence>
<evidence type="ECO:0000313" key="2">
    <source>
        <dbReference type="EMBL" id="KAF2485365.1"/>
    </source>
</evidence>
<gene>
    <name evidence="2" type="ORF">BDY17DRAFT_101663</name>
</gene>
<evidence type="ECO:0000256" key="1">
    <source>
        <dbReference type="SAM" id="MobiDB-lite"/>
    </source>
</evidence>